<dbReference type="CDD" id="cd00130">
    <property type="entry name" value="PAS"/>
    <property type="match status" value="1"/>
</dbReference>
<dbReference type="GO" id="GO:0000155">
    <property type="term" value="F:phosphorelay sensor kinase activity"/>
    <property type="evidence" value="ECO:0007669"/>
    <property type="project" value="InterPro"/>
</dbReference>
<comment type="catalytic activity">
    <reaction evidence="1">
        <text>ATP + protein L-histidine = ADP + protein N-phospho-L-histidine.</text>
        <dbReference type="EC" id="2.7.13.3"/>
    </reaction>
</comment>
<evidence type="ECO:0000256" key="7">
    <source>
        <dbReference type="SAM" id="Coils"/>
    </source>
</evidence>
<dbReference type="SMART" id="SM00388">
    <property type="entry name" value="HisKA"/>
    <property type="match status" value="1"/>
</dbReference>
<sequence length="941" mass="105348">MEPEPSVQLEQILGHIAVGAAVLDATDWRVLYVNQYLAALLSEPWRSQGVVGHRLAEILSPEIVSLAVPYLQQASTTRQRLVFQDVPYEGLLASRGRTYWRISLTPVTWEGQREEREERGQREALLITVEDVTSQVRSRLLLKAMQHISAAIAGPFALPEVLDRILQAVQEMVGSTRCAILLLEPVTEVEAVLPDIAQPRRPVRQEAAGEPEPLVTLAAQKGLHPSAQQWRPRLTERLLLSRALREQRALIIEDTRNCPELELPLLDDDGLPRRPGSVLCVPIFDPHPEPMRPLEGPGTQSQGLSERPPVVGTIEVYHRRARGFPAEEVELLEQFARQAGLAIHNARLFFSINSLARTASRNVRQRENIMQAIPDGVVIYDARWRVADMNHAVRRLLGWSDEVLGLPIWEALARSQARFEEALPRGPEDIPALERRALEHSVDELKVIGADGRPYVIRRSYAPIHDTIGDIFAFLVIYHDVTEQAAARERIEAEVVARTLELAQRNQALQEAKAALEEESARMQTLLERLPSGVLLISKEARERPRISIINRQAARLLRRMGVPEAQIDDPEEIIRRLAGRPSEEIIDRIHVYGPTGELMPVEERPLARALFRGEASESELHLNQPDGTTLFLLASAAPLRASDGTISGAILVWHDITRMKELEREREDFFTTMAHELKTPLANIRAHLSALQADDLRWSVEEQRDFLRTADEQVERLVSMVNQFLDAARVEAGALRLELEPVLLSELVEDLQERLEALIASSHRRLEVRVPSQLPTVLADYEMIIRVLTNLLSNAFYHAPEGDTVLLEAEQVSSREVEIRVTDHGPGLTPEQQEELFTRFSTFAASRRPAADRPGQPARDRRRDSARWSPGTGLGLYISRGIIEAHQSTLTLHSSPGQGTTFAFRLSIAGEPTTAQPLLPASAPRGNTTGSREGTHDVGF</sequence>
<dbReference type="InterPro" id="IPR036890">
    <property type="entry name" value="HATPase_C_sf"/>
</dbReference>
<feature type="region of interest" description="Disordered" evidence="8">
    <location>
        <begin position="844"/>
        <end position="869"/>
    </location>
</feature>
<dbReference type="InterPro" id="IPR013656">
    <property type="entry name" value="PAS_4"/>
</dbReference>
<dbReference type="Pfam" id="PF00512">
    <property type="entry name" value="HisKA"/>
    <property type="match status" value="1"/>
</dbReference>
<dbReference type="SMART" id="SM00091">
    <property type="entry name" value="PAS"/>
    <property type="match status" value="3"/>
</dbReference>
<feature type="coiled-coil region" evidence="7">
    <location>
        <begin position="499"/>
        <end position="529"/>
    </location>
</feature>
<dbReference type="InterPro" id="IPR003018">
    <property type="entry name" value="GAF"/>
</dbReference>
<dbReference type="InterPro" id="IPR004358">
    <property type="entry name" value="Sig_transdc_His_kin-like_C"/>
</dbReference>
<accession>A0A455T974</accession>
<feature type="domain" description="PAC" evidence="11">
    <location>
        <begin position="617"/>
        <end position="669"/>
    </location>
</feature>
<keyword evidence="5" id="KW-0418">Kinase</keyword>
<dbReference type="Gene3D" id="1.10.287.130">
    <property type="match status" value="1"/>
</dbReference>
<dbReference type="InterPro" id="IPR003594">
    <property type="entry name" value="HATPase_dom"/>
</dbReference>
<keyword evidence="6" id="KW-0902">Two-component regulatory system</keyword>
<dbReference type="InterPro" id="IPR000014">
    <property type="entry name" value="PAS"/>
</dbReference>
<dbReference type="InterPro" id="IPR003661">
    <property type="entry name" value="HisK_dim/P_dom"/>
</dbReference>
<dbReference type="InterPro" id="IPR000700">
    <property type="entry name" value="PAS-assoc_C"/>
</dbReference>
<evidence type="ECO:0000256" key="6">
    <source>
        <dbReference type="ARBA" id="ARBA00023012"/>
    </source>
</evidence>
<keyword evidence="3" id="KW-0597">Phosphoprotein</keyword>
<evidence type="ECO:0000256" key="3">
    <source>
        <dbReference type="ARBA" id="ARBA00022553"/>
    </source>
</evidence>
<name>A0A455T974_9CHLR</name>
<dbReference type="InterPro" id="IPR029016">
    <property type="entry name" value="GAF-like_dom_sf"/>
</dbReference>
<dbReference type="Gene3D" id="3.30.450.40">
    <property type="match status" value="1"/>
</dbReference>
<keyword evidence="7" id="KW-0175">Coiled coil</keyword>
<dbReference type="PROSITE" id="PS50112">
    <property type="entry name" value="PAS"/>
    <property type="match status" value="1"/>
</dbReference>
<evidence type="ECO:0000313" key="12">
    <source>
        <dbReference type="EMBL" id="BBH96028.1"/>
    </source>
</evidence>
<evidence type="ECO:0000259" key="9">
    <source>
        <dbReference type="PROSITE" id="PS50109"/>
    </source>
</evidence>
<dbReference type="EMBL" id="AP019377">
    <property type="protein sequence ID" value="BBH96028.1"/>
    <property type="molecule type" value="Genomic_DNA"/>
</dbReference>
<dbReference type="Gene3D" id="3.30.565.10">
    <property type="entry name" value="Histidine kinase-like ATPase, C-terminal domain"/>
    <property type="match status" value="1"/>
</dbReference>
<evidence type="ECO:0000259" key="10">
    <source>
        <dbReference type="PROSITE" id="PS50112"/>
    </source>
</evidence>
<dbReference type="SUPFAM" id="SSF47384">
    <property type="entry name" value="Homodimeric domain of signal transducing histidine kinase"/>
    <property type="match status" value="1"/>
</dbReference>
<proteinExistence type="predicted"/>
<dbReference type="SUPFAM" id="SSF55785">
    <property type="entry name" value="PYP-like sensor domain (PAS domain)"/>
    <property type="match status" value="3"/>
</dbReference>
<dbReference type="PANTHER" id="PTHR43047">
    <property type="entry name" value="TWO-COMPONENT HISTIDINE PROTEIN KINASE"/>
    <property type="match status" value="1"/>
</dbReference>
<dbReference type="Pfam" id="PF01590">
    <property type="entry name" value="GAF"/>
    <property type="match status" value="1"/>
</dbReference>
<dbReference type="SMART" id="SM00065">
    <property type="entry name" value="GAF"/>
    <property type="match status" value="1"/>
</dbReference>
<dbReference type="EC" id="2.7.13.3" evidence="2"/>
<keyword evidence="4" id="KW-0808">Transferase</keyword>
<evidence type="ECO:0000256" key="4">
    <source>
        <dbReference type="ARBA" id="ARBA00022679"/>
    </source>
</evidence>
<dbReference type="InterPro" id="IPR035965">
    <property type="entry name" value="PAS-like_dom_sf"/>
</dbReference>
<feature type="domain" description="PAS" evidence="10">
    <location>
        <begin position="362"/>
        <end position="402"/>
    </location>
</feature>
<dbReference type="InterPro" id="IPR036097">
    <property type="entry name" value="HisK_dim/P_sf"/>
</dbReference>
<dbReference type="SUPFAM" id="SSF55874">
    <property type="entry name" value="ATPase domain of HSP90 chaperone/DNA topoisomerase II/histidine kinase"/>
    <property type="match status" value="1"/>
</dbReference>
<gene>
    <name evidence="12" type="ORF">KTA_42270</name>
</gene>
<dbReference type="PRINTS" id="PR00344">
    <property type="entry name" value="BCTRLSENSOR"/>
</dbReference>
<organism evidence="12">
    <name type="scientific">Thermogemmatispora argillosa</name>
    <dbReference type="NCBI Taxonomy" id="2045280"/>
    <lineage>
        <taxon>Bacteria</taxon>
        <taxon>Bacillati</taxon>
        <taxon>Chloroflexota</taxon>
        <taxon>Ktedonobacteria</taxon>
        <taxon>Thermogemmatisporales</taxon>
        <taxon>Thermogemmatisporaceae</taxon>
        <taxon>Thermogemmatispora</taxon>
    </lineage>
</organism>
<dbReference type="PANTHER" id="PTHR43047:SF72">
    <property type="entry name" value="OSMOSENSING HISTIDINE PROTEIN KINASE SLN1"/>
    <property type="match status" value="1"/>
</dbReference>
<dbReference type="Pfam" id="PF08448">
    <property type="entry name" value="PAS_4"/>
    <property type="match status" value="2"/>
</dbReference>
<feature type="region of interest" description="Disordered" evidence="8">
    <location>
        <begin position="915"/>
        <end position="941"/>
    </location>
</feature>
<dbReference type="SMART" id="SM00387">
    <property type="entry name" value="HATPase_c"/>
    <property type="match status" value="1"/>
</dbReference>
<dbReference type="NCBIfam" id="TIGR00229">
    <property type="entry name" value="sensory_box"/>
    <property type="match status" value="1"/>
</dbReference>
<evidence type="ECO:0000259" key="11">
    <source>
        <dbReference type="PROSITE" id="PS50113"/>
    </source>
</evidence>
<evidence type="ECO:0000256" key="5">
    <source>
        <dbReference type="ARBA" id="ARBA00022777"/>
    </source>
</evidence>
<reference evidence="12" key="1">
    <citation type="submission" date="2018-12" db="EMBL/GenBank/DDBJ databases">
        <title>Novel natural products biosynthetic potential of the class Ktedonobacteria.</title>
        <authorList>
            <person name="Zheng Y."/>
            <person name="Saitou A."/>
            <person name="Wang C.M."/>
            <person name="Toyoda A."/>
            <person name="Minakuchi Y."/>
            <person name="Sekiguchi Y."/>
            <person name="Ueda K."/>
            <person name="Takano H."/>
            <person name="Sakai Y."/>
            <person name="Yokota A."/>
            <person name="Yabe S."/>
        </authorList>
    </citation>
    <scope>NUCLEOTIDE SEQUENCE</scope>
    <source>
        <strain evidence="12">A3-2</strain>
    </source>
</reference>
<dbReference type="PROSITE" id="PS50109">
    <property type="entry name" value="HIS_KIN"/>
    <property type="match status" value="1"/>
</dbReference>
<dbReference type="GO" id="GO:0009927">
    <property type="term" value="F:histidine phosphotransfer kinase activity"/>
    <property type="evidence" value="ECO:0007669"/>
    <property type="project" value="TreeGrafter"/>
</dbReference>
<dbReference type="AlphaFoldDB" id="A0A455T974"/>
<dbReference type="GO" id="GO:0005886">
    <property type="term" value="C:plasma membrane"/>
    <property type="evidence" value="ECO:0007669"/>
    <property type="project" value="TreeGrafter"/>
</dbReference>
<protein>
    <recommendedName>
        <fullName evidence="2">histidine kinase</fullName>
        <ecNumber evidence="2">2.7.13.3</ecNumber>
    </recommendedName>
</protein>
<dbReference type="InterPro" id="IPR005467">
    <property type="entry name" value="His_kinase_dom"/>
</dbReference>
<evidence type="ECO:0000256" key="2">
    <source>
        <dbReference type="ARBA" id="ARBA00012438"/>
    </source>
</evidence>
<dbReference type="Pfam" id="PF02518">
    <property type="entry name" value="HATPase_c"/>
    <property type="match status" value="1"/>
</dbReference>
<dbReference type="SUPFAM" id="SSF55781">
    <property type="entry name" value="GAF domain-like"/>
    <property type="match status" value="1"/>
</dbReference>
<evidence type="ECO:0000256" key="1">
    <source>
        <dbReference type="ARBA" id="ARBA00000085"/>
    </source>
</evidence>
<feature type="domain" description="PAC" evidence="11">
    <location>
        <begin position="441"/>
        <end position="493"/>
    </location>
</feature>
<dbReference type="CDD" id="cd00082">
    <property type="entry name" value="HisKA"/>
    <property type="match status" value="1"/>
</dbReference>
<feature type="domain" description="Histidine kinase" evidence="9">
    <location>
        <begin position="673"/>
        <end position="911"/>
    </location>
</feature>
<dbReference type="PROSITE" id="PS50113">
    <property type="entry name" value="PAC"/>
    <property type="match status" value="2"/>
</dbReference>
<evidence type="ECO:0000256" key="8">
    <source>
        <dbReference type="SAM" id="MobiDB-lite"/>
    </source>
</evidence>
<dbReference type="Gene3D" id="3.30.450.20">
    <property type="entry name" value="PAS domain"/>
    <property type="match status" value="3"/>
</dbReference>